<dbReference type="AlphaFoldDB" id="A0ABC9W752"/>
<organism evidence="1 2">
    <name type="scientific">Grus japonensis</name>
    <name type="common">Japanese crane</name>
    <name type="synonym">Red-crowned crane</name>
    <dbReference type="NCBI Taxonomy" id="30415"/>
    <lineage>
        <taxon>Eukaryota</taxon>
        <taxon>Metazoa</taxon>
        <taxon>Chordata</taxon>
        <taxon>Craniata</taxon>
        <taxon>Vertebrata</taxon>
        <taxon>Euteleostomi</taxon>
        <taxon>Archelosauria</taxon>
        <taxon>Archosauria</taxon>
        <taxon>Dinosauria</taxon>
        <taxon>Saurischia</taxon>
        <taxon>Theropoda</taxon>
        <taxon>Coelurosauria</taxon>
        <taxon>Aves</taxon>
        <taxon>Neognathae</taxon>
        <taxon>Neoaves</taxon>
        <taxon>Gruiformes</taxon>
        <taxon>Gruidae</taxon>
        <taxon>Grus</taxon>
    </lineage>
</organism>
<reference evidence="1 2" key="1">
    <citation type="submission" date="2024-06" db="EMBL/GenBank/DDBJ databases">
        <title>The draft genome of Grus japonensis, version 3.</title>
        <authorList>
            <person name="Nabeshima K."/>
            <person name="Suzuki S."/>
            <person name="Onuma M."/>
        </authorList>
    </citation>
    <scope>NUCLEOTIDE SEQUENCE [LARGE SCALE GENOMIC DNA]</scope>
    <source>
        <strain evidence="1 2">451A</strain>
    </source>
</reference>
<keyword evidence="2" id="KW-1185">Reference proteome</keyword>
<evidence type="ECO:0000313" key="1">
    <source>
        <dbReference type="EMBL" id="GAB0180627.1"/>
    </source>
</evidence>
<dbReference type="Proteomes" id="UP001623348">
    <property type="component" value="Unassembled WGS sequence"/>
</dbReference>
<gene>
    <name evidence="1" type="ORF">GRJ2_000528000</name>
</gene>
<dbReference type="PANTHER" id="PTHR48195:SF1">
    <property type="entry name" value="RIKEN CDNA 2410002F23 GENE"/>
    <property type="match status" value="1"/>
</dbReference>
<proteinExistence type="predicted"/>
<dbReference type="InterPro" id="IPR053270">
    <property type="entry name" value="Fv1_restriction_factor"/>
</dbReference>
<protein>
    <submittedName>
        <fullName evidence="1">Uncharacterized protein</fullName>
    </submittedName>
</protein>
<dbReference type="PANTHER" id="PTHR48195">
    <property type="entry name" value="FRIEND VIRUS SUSCEPTIBILITY PROTEIN 1"/>
    <property type="match status" value="1"/>
</dbReference>
<sequence length="141" mass="16397">MQKDFNLHAGERIVTWLPRCWGIGASSLELEGREAKQLGSLSREGGIDKAIGKKTQALSLWRQLLSGVKERYPFKEDVICHPGKWTTMERGIQYLRELAMLEVIYDDLDNKEFQMKSSAHKLCCGSLYRAYHQHMPTYWQY</sequence>
<comment type="caution">
    <text evidence="1">The sequence shown here is derived from an EMBL/GenBank/DDBJ whole genome shotgun (WGS) entry which is preliminary data.</text>
</comment>
<dbReference type="EMBL" id="BAAFJT010000001">
    <property type="protein sequence ID" value="GAB0180627.1"/>
    <property type="molecule type" value="Genomic_DNA"/>
</dbReference>
<name>A0ABC9W752_GRUJA</name>
<accession>A0ABC9W752</accession>
<evidence type="ECO:0000313" key="2">
    <source>
        <dbReference type="Proteomes" id="UP001623348"/>
    </source>
</evidence>